<dbReference type="InterPro" id="IPR036436">
    <property type="entry name" value="Disintegrin_dom_sf"/>
</dbReference>
<dbReference type="Proteomes" id="UP000014500">
    <property type="component" value="Unassembled WGS sequence"/>
</dbReference>
<dbReference type="PROSITE" id="PS50214">
    <property type="entry name" value="DISINTEGRIN_2"/>
    <property type="match status" value="1"/>
</dbReference>
<dbReference type="Gene3D" id="3.40.390.10">
    <property type="entry name" value="Collagenase (Catalytic Domain)"/>
    <property type="match status" value="1"/>
</dbReference>
<dbReference type="GO" id="GO:0046872">
    <property type="term" value="F:metal ion binding"/>
    <property type="evidence" value="ECO:0007669"/>
    <property type="project" value="UniProtKB-KW"/>
</dbReference>
<evidence type="ECO:0000256" key="4">
    <source>
        <dbReference type="PROSITE-ProRule" id="PRU00276"/>
    </source>
</evidence>
<keyword evidence="4" id="KW-0862">Zinc</keyword>
<feature type="region of interest" description="Disordered" evidence="5">
    <location>
        <begin position="730"/>
        <end position="819"/>
    </location>
</feature>
<evidence type="ECO:0000259" key="7">
    <source>
        <dbReference type="PROSITE" id="PS50214"/>
    </source>
</evidence>
<feature type="compositionally biased region" description="Basic residues" evidence="5">
    <location>
        <begin position="732"/>
        <end position="741"/>
    </location>
</feature>
<dbReference type="EMBL" id="AFFK01017007">
    <property type="status" value="NOT_ANNOTATED_CDS"/>
    <property type="molecule type" value="Genomic_DNA"/>
</dbReference>
<reference evidence="9" key="2">
    <citation type="submission" date="2015-02" db="UniProtKB">
        <authorList>
            <consortium name="EnsemblMetazoa"/>
        </authorList>
    </citation>
    <scope>IDENTIFICATION</scope>
</reference>
<evidence type="ECO:0000313" key="10">
    <source>
        <dbReference type="Proteomes" id="UP000014500"/>
    </source>
</evidence>
<evidence type="ECO:0000256" key="5">
    <source>
        <dbReference type="SAM" id="MobiDB-lite"/>
    </source>
</evidence>
<dbReference type="GO" id="GO:0004222">
    <property type="term" value="F:metalloendopeptidase activity"/>
    <property type="evidence" value="ECO:0007669"/>
    <property type="project" value="InterPro"/>
</dbReference>
<keyword evidence="3" id="KW-0165">Cleavage on pair of basic residues</keyword>
<dbReference type="Pfam" id="PF13688">
    <property type="entry name" value="Reprolysin_5"/>
    <property type="match status" value="1"/>
</dbReference>
<sequence>MLHCKLLVWWILTTLCDAQFNKYITHFEPLTYNSEEIHSHHLRHERSINSNPCVNIKFHAHGRHFHLRLRRDVSIFAPDLQVDSPTGILNQFNTSHIYEGTLWGEENTKAFGSIRNGIFDGNIHTEKGTYYVERTNKYFSDERAQRFHSLIYHERDIKDHHSGFGGCGITDDVLKWMHNISNSAVEEDSTTSNLKLNKPKNKDIKLTHYFEDYRDINARIRREVPTQRVCSLYIQTDTLLWDHIHNQEKDPTKTREEITSLIAQHVKAVNHIYQKENFTKYQGIKFVVQRITINDSSACDTEEKIKTNHFCSRNIDVSNFLNLNSQMNHDAFCLAYIFTYRDFSEGTLGLAWVASPQGASGGVCEKYKLYSENVNGRPVQIKRSLNTGIITFVNYNTRVPLKVSQLTLAHEIGHNFGSPHDFPDECRPGGSKGNYIMFASATSGDRPNNIRFSHCSIGNMSAVLEALFANEKRLCFQEDKGAFCGNKIVEVNEQCDCGYNEEECNDKCCYPRQSVLLPNDKKQCTRRPGTKCSALCPPSVHKPNYTTVCNEKTRVCLAGECVGSICLQHAKEECFLSKSGGTPEKLCELSCQNKGDPTTCIPQMDSSNNAIKLSSGAPCDDFRGYCDVFQKCRAVHADGPLARLKNLLFNPNTLMTVEEWITVSLNSRPSTSKLNYSNFSGALVGRFIIRCFFIIVMGAFIKCCAVHTPSSNPKQPPARRISDTLRQPAQSLRRKFPRQHRTVPQLNQAPPTYPETLGLSQAPNPRRPGPSQGGLAHGYGESSGHYNRPKKGQAKLTAHDSYAAAYPGGNRLEMRKHKV</sequence>
<dbReference type="PANTHER" id="PTHR45702">
    <property type="entry name" value="ADAM10/ADAM17 METALLOPEPTIDASE FAMILY MEMBER"/>
    <property type="match status" value="1"/>
</dbReference>
<name>T1IMD0_STRMM</name>
<dbReference type="InterPro" id="IPR001762">
    <property type="entry name" value="Disintegrin_dom"/>
</dbReference>
<evidence type="ECO:0000259" key="8">
    <source>
        <dbReference type="PROSITE" id="PS50215"/>
    </source>
</evidence>
<evidence type="ECO:0000256" key="1">
    <source>
        <dbReference type="ARBA" id="ARBA00001809"/>
    </source>
</evidence>
<dbReference type="InterPro" id="IPR001590">
    <property type="entry name" value="Peptidase_M12B"/>
</dbReference>
<dbReference type="STRING" id="126957.T1IMD0"/>
<comment type="caution">
    <text evidence="4">Lacks conserved residue(s) required for the propagation of feature annotation.</text>
</comment>
<dbReference type="InterPro" id="IPR024079">
    <property type="entry name" value="MetalloPept_cat_dom_sf"/>
</dbReference>
<keyword evidence="6" id="KW-0732">Signal</keyword>
<dbReference type="OMA" id="MAVFIRC"/>
<accession>T1IMD0</accession>
<feature type="signal peptide" evidence="6">
    <location>
        <begin position="1"/>
        <end position="18"/>
    </location>
</feature>
<dbReference type="PROSITE" id="PS50215">
    <property type="entry name" value="ADAM_MEPRO"/>
    <property type="match status" value="1"/>
</dbReference>
<dbReference type="InterPro" id="IPR051489">
    <property type="entry name" value="ADAM_Metalloproteinase"/>
</dbReference>
<feature type="chain" id="PRO_5004589798" description="ADAM10 endopeptidase" evidence="6">
    <location>
        <begin position="19"/>
        <end position="819"/>
    </location>
</feature>
<feature type="domain" description="Peptidase M12B" evidence="8">
    <location>
        <begin position="228"/>
        <end position="465"/>
    </location>
</feature>
<feature type="active site" evidence="4">
    <location>
        <position position="411"/>
    </location>
</feature>
<dbReference type="AlphaFoldDB" id="T1IMD0"/>
<keyword evidence="4" id="KW-0479">Metal-binding</keyword>
<proteinExistence type="predicted"/>
<evidence type="ECO:0000256" key="2">
    <source>
        <dbReference type="ARBA" id="ARBA00012332"/>
    </source>
</evidence>
<dbReference type="InterPro" id="IPR049038">
    <property type="entry name" value="ADAM10_Cys-rich"/>
</dbReference>
<reference evidence="10" key="1">
    <citation type="submission" date="2011-05" db="EMBL/GenBank/DDBJ databases">
        <authorList>
            <person name="Richards S.R."/>
            <person name="Qu J."/>
            <person name="Jiang H."/>
            <person name="Jhangiani S.N."/>
            <person name="Agravi P."/>
            <person name="Goodspeed R."/>
            <person name="Gross S."/>
            <person name="Mandapat C."/>
            <person name="Jackson L."/>
            <person name="Mathew T."/>
            <person name="Pu L."/>
            <person name="Thornton R."/>
            <person name="Saada N."/>
            <person name="Wilczek-Boney K.B."/>
            <person name="Lee S."/>
            <person name="Kovar C."/>
            <person name="Wu Y."/>
            <person name="Scherer S.E."/>
            <person name="Worley K.C."/>
            <person name="Muzny D.M."/>
            <person name="Gibbs R."/>
        </authorList>
    </citation>
    <scope>NUCLEOTIDE SEQUENCE</scope>
    <source>
        <strain evidence="10">Brora</strain>
    </source>
</reference>
<comment type="catalytic activity">
    <reaction evidence="1">
        <text>Endopeptidase of broad specificity.</text>
        <dbReference type="EC" id="3.4.24.81"/>
    </reaction>
</comment>
<keyword evidence="10" id="KW-1185">Reference proteome</keyword>
<dbReference type="SMART" id="SM00050">
    <property type="entry name" value="DISIN"/>
    <property type="match status" value="1"/>
</dbReference>
<dbReference type="SUPFAM" id="SSF55486">
    <property type="entry name" value="Metalloproteases ('zincins'), catalytic domain"/>
    <property type="match status" value="1"/>
</dbReference>
<dbReference type="Gene3D" id="4.10.70.10">
    <property type="entry name" value="Disintegrin domain"/>
    <property type="match status" value="1"/>
</dbReference>
<protein>
    <recommendedName>
        <fullName evidence="2">ADAM10 endopeptidase</fullName>
        <ecNumber evidence="2">3.4.24.81</ecNumber>
    </recommendedName>
</protein>
<dbReference type="GO" id="GO:0006509">
    <property type="term" value="P:membrane protein ectodomain proteolysis"/>
    <property type="evidence" value="ECO:0007669"/>
    <property type="project" value="TreeGrafter"/>
</dbReference>
<feature type="domain" description="Disintegrin" evidence="7">
    <location>
        <begin position="481"/>
        <end position="608"/>
    </location>
</feature>
<evidence type="ECO:0000256" key="3">
    <source>
        <dbReference type="ARBA" id="ARBA00022685"/>
    </source>
</evidence>
<feature type="binding site" evidence="4">
    <location>
        <position position="414"/>
    </location>
    <ligand>
        <name>Zn(2+)</name>
        <dbReference type="ChEBI" id="CHEBI:29105"/>
        <note>catalytic</note>
    </ligand>
</feature>
<organism evidence="9 10">
    <name type="scientific">Strigamia maritima</name>
    <name type="common">European centipede</name>
    <name type="synonym">Geophilus maritimus</name>
    <dbReference type="NCBI Taxonomy" id="126957"/>
    <lineage>
        <taxon>Eukaryota</taxon>
        <taxon>Metazoa</taxon>
        <taxon>Ecdysozoa</taxon>
        <taxon>Arthropoda</taxon>
        <taxon>Myriapoda</taxon>
        <taxon>Chilopoda</taxon>
        <taxon>Pleurostigmophora</taxon>
        <taxon>Geophilomorpha</taxon>
        <taxon>Linotaeniidae</taxon>
        <taxon>Strigamia</taxon>
    </lineage>
</organism>
<dbReference type="PhylomeDB" id="T1IMD0"/>
<dbReference type="EC" id="3.4.24.81" evidence="2"/>
<feature type="binding site" evidence="4">
    <location>
        <position position="420"/>
    </location>
    <ligand>
        <name>Zn(2+)</name>
        <dbReference type="ChEBI" id="CHEBI:29105"/>
        <note>catalytic</note>
    </ligand>
</feature>
<feature type="binding site" evidence="4">
    <location>
        <position position="410"/>
    </location>
    <ligand>
        <name>Zn(2+)</name>
        <dbReference type="ChEBI" id="CHEBI:29105"/>
        <note>catalytic</note>
    </ligand>
</feature>
<evidence type="ECO:0000256" key="6">
    <source>
        <dbReference type="SAM" id="SignalP"/>
    </source>
</evidence>
<dbReference type="EnsemblMetazoa" id="SMAR002131-RA">
    <property type="protein sequence ID" value="SMAR002131-PA"/>
    <property type="gene ID" value="SMAR002131"/>
</dbReference>
<dbReference type="HOGENOM" id="CLU_004602_0_0_1"/>
<dbReference type="Pfam" id="PF21299">
    <property type="entry name" value="ADAM10_Cys-rich"/>
    <property type="match status" value="1"/>
</dbReference>
<dbReference type="GO" id="GO:0007219">
    <property type="term" value="P:Notch signaling pathway"/>
    <property type="evidence" value="ECO:0007669"/>
    <property type="project" value="TreeGrafter"/>
</dbReference>
<dbReference type="eggNOG" id="KOG3658">
    <property type="taxonomic scope" value="Eukaryota"/>
</dbReference>
<dbReference type="GO" id="GO:0005886">
    <property type="term" value="C:plasma membrane"/>
    <property type="evidence" value="ECO:0007669"/>
    <property type="project" value="TreeGrafter"/>
</dbReference>
<dbReference type="PANTHER" id="PTHR45702:SF2">
    <property type="entry name" value="KUZBANIAN, ISOFORM A"/>
    <property type="match status" value="1"/>
</dbReference>
<evidence type="ECO:0000313" key="9">
    <source>
        <dbReference type="EnsemblMetazoa" id="SMAR002131-PA"/>
    </source>
</evidence>